<dbReference type="InterPro" id="IPR015942">
    <property type="entry name" value="Asp/Glu/hydantoin_racemase"/>
</dbReference>
<name>A0A964WRT2_9HYPH</name>
<organism evidence="2 3">
    <name type="scientific">Propylenella binzhouense</name>
    <dbReference type="NCBI Taxonomy" id="2555902"/>
    <lineage>
        <taxon>Bacteria</taxon>
        <taxon>Pseudomonadati</taxon>
        <taxon>Pseudomonadota</taxon>
        <taxon>Alphaproteobacteria</taxon>
        <taxon>Hyphomicrobiales</taxon>
        <taxon>Propylenellaceae</taxon>
        <taxon>Propylenella</taxon>
    </lineage>
</organism>
<dbReference type="RefSeq" id="WP_161138592.1">
    <property type="nucleotide sequence ID" value="NZ_SPKJ01000001.1"/>
</dbReference>
<reference evidence="2" key="1">
    <citation type="submission" date="2019-03" db="EMBL/GenBank/DDBJ databases">
        <title>Afifella sp. nov., isolated from activated sludge.</title>
        <authorList>
            <person name="Li Q."/>
            <person name="Liu Y."/>
        </authorList>
    </citation>
    <scope>NUCLEOTIDE SEQUENCE</scope>
    <source>
        <strain evidence="2">L72</strain>
    </source>
</reference>
<dbReference type="AlphaFoldDB" id="A0A964WRT2"/>
<dbReference type="EMBL" id="SPKJ01000001">
    <property type="protein sequence ID" value="MYZ46248.1"/>
    <property type="molecule type" value="Genomic_DNA"/>
</dbReference>
<dbReference type="PANTHER" id="PTHR28047:SF5">
    <property type="entry name" value="PROTEIN DCG1"/>
    <property type="match status" value="1"/>
</dbReference>
<evidence type="ECO:0000313" key="2">
    <source>
        <dbReference type="EMBL" id="MYZ46248.1"/>
    </source>
</evidence>
<accession>A0A964WRT2</accession>
<dbReference type="InterPro" id="IPR053714">
    <property type="entry name" value="Iso_Racemase_Enz_sf"/>
</dbReference>
<dbReference type="Gene3D" id="3.40.50.12500">
    <property type="match status" value="1"/>
</dbReference>
<comment type="similarity">
    <text evidence="1">Belongs to the HyuE racemase family.</text>
</comment>
<proteinExistence type="inferred from homology"/>
<dbReference type="GO" id="GO:0047661">
    <property type="term" value="F:amino-acid racemase activity"/>
    <property type="evidence" value="ECO:0007669"/>
    <property type="project" value="InterPro"/>
</dbReference>
<dbReference type="Proteomes" id="UP000773614">
    <property type="component" value="Unassembled WGS sequence"/>
</dbReference>
<comment type="caution">
    <text evidence="2">The sequence shown here is derived from an EMBL/GenBank/DDBJ whole genome shotgun (WGS) entry which is preliminary data.</text>
</comment>
<dbReference type="Pfam" id="PF01177">
    <property type="entry name" value="Asp_Glu_race"/>
    <property type="match status" value="1"/>
</dbReference>
<dbReference type="PANTHER" id="PTHR28047">
    <property type="entry name" value="PROTEIN DCG1"/>
    <property type="match status" value="1"/>
</dbReference>
<sequence length="285" mass="30750">MRIWHQSFTDLDRVPLYRRTLEAHGAAVLDAGDTVAVHGLRPGTYGDDFVPIDAIRHRYLEFLNEAQICEAALAAERAGYDAMAIGCFYDPALRMARSLVEIPVVGLSETCMLVACSLGSKFALVALNEDQRVQHEELAVAYGLERRMAGVVPMDPPIDEYVLEDEGEGAQAIEDGFRRACARAMAQGAEVIIPGDGVLNEFVYRRGLLQVEGATVMDSLGVLFRYAAFMAGTQAAMGLKVSRVRHYAMPGAGMLAHARAVAGAAALDESDFSGGPARQLPTPHP</sequence>
<protein>
    <submittedName>
        <fullName evidence="2">Racemase</fullName>
    </submittedName>
</protein>
<evidence type="ECO:0000256" key="1">
    <source>
        <dbReference type="ARBA" id="ARBA00038414"/>
    </source>
</evidence>
<evidence type="ECO:0000313" key="3">
    <source>
        <dbReference type="Proteomes" id="UP000773614"/>
    </source>
</evidence>
<dbReference type="InterPro" id="IPR052186">
    <property type="entry name" value="Hydantoin_racemase-like"/>
</dbReference>
<gene>
    <name evidence="2" type="ORF">E4O86_00720</name>
</gene>
<dbReference type="OrthoDB" id="9791723at2"/>
<keyword evidence="3" id="KW-1185">Reference proteome</keyword>